<name>A0A067MC50_BOTB1</name>
<dbReference type="InParanoid" id="A0A067MC50"/>
<dbReference type="HOGENOM" id="CLU_1749343_0_0_1"/>
<protein>
    <submittedName>
        <fullName evidence="1">Uncharacterized protein</fullName>
    </submittedName>
</protein>
<proteinExistence type="predicted"/>
<evidence type="ECO:0000313" key="1">
    <source>
        <dbReference type="EMBL" id="KDQ09457.1"/>
    </source>
</evidence>
<dbReference type="EMBL" id="KL198078">
    <property type="protein sequence ID" value="KDQ09457.1"/>
    <property type="molecule type" value="Genomic_DNA"/>
</dbReference>
<accession>A0A067MC50</accession>
<organism evidence="1 2">
    <name type="scientific">Botryobasidium botryosum (strain FD-172 SS1)</name>
    <dbReference type="NCBI Taxonomy" id="930990"/>
    <lineage>
        <taxon>Eukaryota</taxon>
        <taxon>Fungi</taxon>
        <taxon>Dikarya</taxon>
        <taxon>Basidiomycota</taxon>
        <taxon>Agaricomycotina</taxon>
        <taxon>Agaricomycetes</taxon>
        <taxon>Cantharellales</taxon>
        <taxon>Botryobasidiaceae</taxon>
        <taxon>Botryobasidium</taxon>
    </lineage>
</organism>
<evidence type="ECO:0000313" key="2">
    <source>
        <dbReference type="Proteomes" id="UP000027195"/>
    </source>
</evidence>
<sequence>MGALRSGGFEAEITKHYYIARAWHCKAAGSKLPSPVKICKGKSRECQLTQDGDKWPEKTEQSGELSHMLESAPSTLVGFNRKAAESGGDVFAVRWATEDSTGKGGTVMITTEWKGEHCRVDAQGQATYDELRARESLAGVEVSSYLESE</sequence>
<keyword evidence="2" id="KW-1185">Reference proteome</keyword>
<dbReference type="AlphaFoldDB" id="A0A067MC50"/>
<dbReference type="Proteomes" id="UP000027195">
    <property type="component" value="Unassembled WGS sequence"/>
</dbReference>
<reference evidence="2" key="1">
    <citation type="journal article" date="2014" name="Proc. Natl. Acad. Sci. U.S.A.">
        <title>Extensive sampling of basidiomycete genomes demonstrates inadequacy of the white-rot/brown-rot paradigm for wood decay fungi.</title>
        <authorList>
            <person name="Riley R."/>
            <person name="Salamov A.A."/>
            <person name="Brown D.W."/>
            <person name="Nagy L.G."/>
            <person name="Floudas D."/>
            <person name="Held B.W."/>
            <person name="Levasseur A."/>
            <person name="Lombard V."/>
            <person name="Morin E."/>
            <person name="Otillar R."/>
            <person name="Lindquist E.A."/>
            <person name="Sun H."/>
            <person name="LaButti K.M."/>
            <person name="Schmutz J."/>
            <person name="Jabbour D."/>
            <person name="Luo H."/>
            <person name="Baker S.E."/>
            <person name="Pisabarro A.G."/>
            <person name="Walton J.D."/>
            <person name="Blanchette R.A."/>
            <person name="Henrissat B."/>
            <person name="Martin F."/>
            <person name="Cullen D."/>
            <person name="Hibbett D.S."/>
            <person name="Grigoriev I.V."/>
        </authorList>
    </citation>
    <scope>NUCLEOTIDE SEQUENCE [LARGE SCALE GENOMIC DNA]</scope>
    <source>
        <strain evidence="2">FD-172 SS1</strain>
    </source>
</reference>
<gene>
    <name evidence="1" type="ORF">BOTBODRAFT_47600</name>
</gene>